<proteinExistence type="predicted"/>
<reference evidence="3 4" key="1">
    <citation type="submission" date="2019-02" db="EMBL/GenBank/DDBJ databases">
        <title>Genome sequencing of the rare red list fungi Antrodiella citrinella (Flaviporus citrinellus).</title>
        <authorList>
            <person name="Buettner E."/>
            <person name="Kellner H."/>
        </authorList>
    </citation>
    <scope>NUCLEOTIDE SEQUENCE [LARGE SCALE GENOMIC DNA]</scope>
    <source>
        <strain evidence="3 4">DSM 108506</strain>
    </source>
</reference>
<keyword evidence="2" id="KW-0732">Signal</keyword>
<feature type="transmembrane region" description="Helical" evidence="1">
    <location>
        <begin position="130"/>
        <end position="155"/>
    </location>
</feature>
<keyword evidence="1" id="KW-0812">Transmembrane</keyword>
<protein>
    <submittedName>
        <fullName evidence="3">Uncharacterized protein</fullName>
    </submittedName>
</protein>
<dbReference type="Proteomes" id="UP000308730">
    <property type="component" value="Unassembled WGS sequence"/>
</dbReference>
<dbReference type="OrthoDB" id="2809629at2759"/>
<comment type="caution">
    <text evidence="3">The sequence shown here is derived from an EMBL/GenBank/DDBJ whole genome shotgun (WGS) entry which is preliminary data.</text>
</comment>
<keyword evidence="4" id="KW-1185">Reference proteome</keyword>
<name>A0A4V3XHT6_9APHY</name>
<accession>A0A4V3XHT6</accession>
<gene>
    <name evidence="3" type="ORF">EUX98_g7541</name>
</gene>
<feature type="signal peptide" evidence="2">
    <location>
        <begin position="1"/>
        <end position="22"/>
    </location>
</feature>
<evidence type="ECO:0000256" key="2">
    <source>
        <dbReference type="SAM" id="SignalP"/>
    </source>
</evidence>
<dbReference type="AlphaFoldDB" id="A0A4V3XHT6"/>
<keyword evidence="1" id="KW-1133">Transmembrane helix</keyword>
<evidence type="ECO:0000313" key="4">
    <source>
        <dbReference type="Proteomes" id="UP000308730"/>
    </source>
</evidence>
<dbReference type="EMBL" id="SGPM01000324">
    <property type="protein sequence ID" value="THH26643.1"/>
    <property type="molecule type" value="Genomic_DNA"/>
</dbReference>
<organism evidence="3 4">
    <name type="scientific">Antrodiella citrinella</name>
    <dbReference type="NCBI Taxonomy" id="2447956"/>
    <lineage>
        <taxon>Eukaryota</taxon>
        <taxon>Fungi</taxon>
        <taxon>Dikarya</taxon>
        <taxon>Basidiomycota</taxon>
        <taxon>Agaricomycotina</taxon>
        <taxon>Agaricomycetes</taxon>
        <taxon>Polyporales</taxon>
        <taxon>Steccherinaceae</taxon>
        <taxon>Antrodiella</taxon>
    </lineage>
</organism>
<evidence type="ECO:0000313" key="3">
    <source>
        <dbReference type="EMBL" id="THH26643.1"/>
    </source>
</evidence>
<feature type="chain" id="PRO_5020938836" evidence="2">
    <location>
        <begin position="23"/>
        <end position="191"/>
    </location>
</feature>
<sequence>MLFSQFILPVFGMFSIASFAVGTPVSPSVAIEARAADATDATSVLSLVQGLESTLTNMLNIQPETTNANSMLSQLESTFNGVTANVKTATLAQADVHATISVSINIIVTLIAIINKFSILDLVLGARVDVFLGAFVSALEVFSPGIGSLIGAGIPTVSLGIFVSLRLVISINILGLGGLLGGLLGIIGIIL</sequence>
<feature type="transmembrane region" description="Helical" evidence="1">
    <location>
        <begin position="96"/>
        <end position="118"/>
    </location>
</feature>
<feature type="transmembrane region" description="Helical" evidence="1">
    <location>
        <begin position="167"/>
        <end position="190"/>
    </location>
</feature>
<keyword evidence="1" id="KW-0472">Membrane</keyword>
<evidence type="ECO:0000256" key="1">
    <source>
        <dbReference type="SAM" id="Phobius"/>
    </source>
</evidence>